<accession>A0ABT1MT96</accession>
<name>A0ABT1MT96_9RHOB</name>
<keyword evidence="2" id="KW-1185">Reference proteome</keyword>
<reference evidence="1 2" key="1">
    <citation type="submission" date="2022-03" db="EMBL/GenBank/DDBJ databases">
        <authorList>
            <person name="He Y."/>
        </authorList>
    </citation>
    <scope>NUCLEOTIDE SEQUENCE [LARGE SCALE GENOMIC DNA]</scope>
    <source>
        <strain evidence="1 2">TK19116</strain>
    </source>
</reference>
<gene>
    <name evidence="1" type="ORF">MLD63_14055</name>
</gene>
<dbReference type="RefSeq" id="WP_255330555.1">
    <property type="nucleotide sequence ID" value="NZ_JAKZEU010000005.1"/>
</dbReference>
<proteinExistence type="predicted"/>
<evidence type="ECO:0000313" key="2">
    <source>
        <dbReference type="Proteomes" id="UP001203945"/>
    </source>
</evidence>
<comment type="caution">
    <text evidence="1">The sequence shown here is derived from an EMBL/GenBank/DDBJ whole genome shotgun (WGS) entry which is preliminary data.</text>
</comment>
<dbReference type="Pfam" id="PF05930">
    <property type="entry name" value="Phage_AlpA"/>
    <property type="match status" value="1"/>
</dbReference>
<dbReference type="InterPro" id="IPR010260">
    <property type="entry name" value="AlpA"/>
</dbReference>
<protein>
    <submittedName>
        <fullName evidence="1">AlpA family phage regulatory protein</fullName>
    </submittedName>
</protein>
<organism evidence="1 2">
    <name type="scientific">Paracoccus albicereus</name>
    <dbReference type="NCBI Taxonomy" id="2922394"/>
    <lineage>
        <taxon>Bacteria</taxon>
        <taxon>Pseudomonadati</taxon>
        <taxon>Pseudomonadota</taxon>
        <taxon>Alphaproteobacteria</taxon>
        <taxon>Rhodobacterales</taxon>
        <taxon>Paracoccaceae</taxon>
        <taxon>Paracoccus</taxon>
    </lineage>
</organism>
<dbReference type="Proteomes" id="UP001203945">
    <property type="component" value="Unassembled WGS sequence"/>
</dbReference>
<evidence type="ECO:0000313" key="1">
    <source>
        <dbReference type="EMBL" id="MCQ0971545.1"/>
    </source>
</evidence>
<dbReference type="Gene3D" id="1.10.238.160">
    <property type="match status" value="1"/>
</dbReference>
<dbReference type="EMBL" id="JAKZEU010000005">
    <property type="protein sequence ID" value="MCQ0971545.1"/>
    <property type="molecule type" value="Genomic_DNA"/>
</dbReference>
<sequence>MTQQHITKAEYLSDKQVAARYSLKSREAVWKWSRKGTFPKPISLSPGCTRWKLSDLQTWEAECEAAQ</sequence>